<feature type="domain" description="HTH cro/C1-type" evidence="1">
    <location>
        <begin position="101"/>
        <end position="155"/>
    </location>
</feature>
<gene>
    <name evidence="2" type="ORF">METZ01_LOCUS14437</name>
</gene>
<evidence type="ECO:0000259" key="1">
    <source>
        <dbReference type="SMART" id="SM00530"/>
    </source>
</evidence>
<organism evidence="2">
    <name type="scientific">marine metagenome</name>
    <dbReference type="NCBI Taxonomy" id="408172"/>
    <lineage>
        <taxon>unclassified sequences</taxon>
        <taxon>metagenomes</taxon>
        <taxon>ecological metagenomes</taxon>
    </lineage>
</organism>
<dbReference type="GO" id="GO:0003677">
    <property type="term" value="F:DNA binding"/>
    <property type="evidence" value="ECO:0007669"/>
    <property type="project" value="InterPro"/>
</dbReference>
<reference evidence="2" key="1">
    <citation type="submission" date="2018-05" db="EMBL/GenBank/DDBJ databases">
        <authorList>
            <person name="Lanie J.A."/>
            <person name="Ng W.-L."/>
            <person name="Kazmierczak K.M."/>
            <person name="Andrzejewski T.M."/>
            <person name="Davidsen T.M."/>
            <person name="Wayne K.J."/>
            <person name="Tettelin H."/>
            <person name="Glass J.I."/>
            <person name="Rusch D."/>
            <person name="Podicherti R."/>
            <person name="Tsui H.-C.T."/>
            <person name="Winkler M.E."/>
        </authorList>
    </citation>
    <scope>NUCLEOTIDE SEQUENCE</scope>
</reference>
<dbReference type="AlphaFoldDB" id="A0A381P7G8"/>
<feature type="domain" description="HTH cro/C1-type" evidence="1">
    <location>
        <begin position="7"/>
        <end position="61"/>
    </location>
</feature>
<evidence type="ECO:0000313" key="2">
    <source>
        <dbReference type="EMBL" id="SUZ61583.1"/>
    </source>
</evidence>
<accession>A0A381P7G8</accession>
<protein>
    <recommendedName>
        <fullName evidence="1">HTH cro/C1-type domain-containing protein</fullName>
    </recommendedName>
</protein>
<dbReference type="SUPFAM" id="SSF47413">
    <property type="entry name" value="lambda repressor-like DNA-binding domains"/>
    <property type="match status" value="3"/>
</dbReference>
<dbReference type="InterPro" id="IPR010982">
    <property type="entry name" value="Lambda_DNA-bd_dom_sf"/>
</dbReference>
<proteinExistence type="predicted"/>
<dbReference type="EMBL" id="UINC01000813">
    <property type="protein sequence ID" value="SUZ61583.1"/>
    <property type="molecule type" value="Genomic_DNA"/>
</dbReference>
<dbReference type="Gene3D" id="1.10.260.40">
    <property type="entry name" value="lambda repressor-like DNA-binding domains"/>
    <property type="match status" value="1"/>
</dbReference>
<name>A0A381P7G8_9ZZZZ</name>
<dbReference type="InterPro" id="IPR001387">
    <property type="entry name" value="Cro/C1-type_HTH"/>
</dbReference>
<dbReference type="SMART" id="SM00530">
    <property type="entry name" value="HTH_XRE"/>
    <property type="match status" value="3"/>
</dbReference>
<feature type="domain" description="HTH cro/C1-type" evidence="1">
    <location>
        <begin position="203"/>
        <end position="258"/>
    </location>
</feature>
<sequence length="329" mass="38162">MSKLNEMIREFREDIGQSIEGLALLMQMEPDEFAQLEEDWIPPDDILQRLCALFEWNYRDIKRLADKTPSVKLGQNYPEKPESSLTEETPAKISVPPFARMIREARIKAKQDALGIATLLGVSPDYYEELEADLLPPDDLLRKLCSLFGWNYKQIQQKISRQSTVLYGTRQPPLTASEIQARLPKIELPEITDIPAPVSLHEQIQQARIRAEQNVEGISLLLQVNPKYYEQIEAGDVIPDQDLLKRISSLFGWNYHEMLHREKSSQYGQLQPAVTSLDSVDSSKTEIKLREVQEKIAENWREITRERQETLLTQLELISEMMERWKNED</sequence>